<dbReference type="EMBL" id="LFRF01000006">
    <property type="protein sequence ID" value="KND92241.1"/>
    <property type="molecule type" value="Genomic_DNA"/>
</dbReference>
<evidence type="ECO:0000313" key="2">
    <source>
        <dbReference type="EMBL" id="KND92241.1"/>
    </source>
</evidence>
<keyword evidence="1" id="KW-0732">Signal</keyword>
<accession>A0A0L0NDW9</accession>
<proteinExistence type="predicted"/>
<gene>
    <name evidence="2" type="ORF">TOPH_02994</name>
</gene>
<evidence type="ECO:0008006" key="4">
    <source>
        <dbReference type="Google" id="ProtNLM"/>
    </source>
</evidence>
<sequence length="73" mass="7832">MLPIALIAALCLGLSALPTPEDIDSNSSFSCPDPYANAFCHAWKAHGRCYRGRFLSDAPDDCGTCHYRATSAP</sequence>
<evidence type="ECO:0000313" key="3">
    <source>
        <dbReference type="Proteomes" id="UP000036947"/>
    </source>
</evidence>
<organism evidence="2 3">
    <name type="scientific">Tolypocladium ophioglossoides (strain CBS 100239)</name>
    <name type="common">Snaketongue truffleclub</name>
    <name type="synonym">Elaphocordyceps ophioglossoides</name>
    <dbReference type="NCBI Taxonomy" id="1163406"/>
    <lineage>
        <taxon>Eukaryota</taxon>
        <taxon>Fungi</taxon>
        <taxon>Dikarya</taxon>
        <taxon>Ascomycota</taxon>
        <taxon>Pezizomycotina</taxon>
        <taxon>Sordariomycetes</taxon>
        <taxon>Hypocreomycetidae</taxon>
        <taxon>Hypocreales</taxon>
        <taxon>Ophiocordycipitaceae</taxon>
        <taxon>Tolypocladium</taxon>
    </lineage>
</organism>
<feature type="signal peptide" evidence="1">
    <location>
        <begin position="1"/>
        <end position="16"/>
    </location>
</feature>
<evidence type="ECO:0000256" key="1">
    <source>
        <dbReference type="SAM" id="SignalP"/>
    </source>
</evidence>
<dbReference type="Proteomes" id="UP000036947">
    <property type="component" value="Unassembled WGS sequence"/>
</dbReference>
<comment type="caution">
    <text evidence="2">The sequence shown here is derived from an EMBL/GenBank/DDBJ whole genome shotgun (WGS) entry which is preliminary data.</text>
</comment>
<keyword evidence="3" id="KW-1185">Reference proteome</keyword>
<name>A0A0L0NDW9_TOLOC</name>
<reference evidence="2 3" key="1">
    <citation type="journal article" date="2015" name="BMC Genomics">
        <title>The genome of the truffle-parasite Tolypocladium ophioglossoides and the evolution of antifungal peptaibiotics.</title>
        <authorList>
            <person name="Quandt C.A."/>
            <person name="Bushley K.E."/>
            <person name="Spatafora J.W."/>
        </authorList>
    </citation>
    <scope>NUCLEOTIDE SEQUENCE [LARGE SCALE GENOMIC DNA]</scope>
    <source>
        <strain evidence="2 3">CBS 100239</strain>
    </source>
</reference>
<feature type="chain" id="PRO_5005545015" description="ShKT domain-containing protein" evidence="1">
    <location>
        <begin position="17"/>
        <end position="73"/>
    </location>
</feature>
<protein>
    <recommendedName>
        <fullName evidence="4">ShKT domain-containing protein</fullName>
    </recommendedName>
</protein>
<dbReference type="AlphaFoldDB" id="A0A0L0NDW9"/>